<protein>
    <submittedName>
        <fullName evidence="1">Uncharacterized protein</fullName>
    </submittedName>
</protein>
<reference evidence="1" key="1">
    <citation type="journal article" date="2015" name="Nature">
        <title>Complex archaea that bridge the gap between prokaryotes and eukaryotes.</title>
        <authorList>
            <person name="Spang A."/>
            <person name="Saw J.H."/>
            <person name="Jorgensen S.L."/>
            <person name="Zaremba-Niedzwiedzka K."/>
            <person name="Martijn J."/>
            <person name="Lind A.E."/>
            <person name="van Eijk R."/>
            <person name="Schleper C."/>
            <person name="Guy L."/>
            <person name="Ettema T.J."/>
        </authorList>
    </citation>
    <scope>NUCLEOTIDE SEQUENCE</scope>
</reference>
<evidence type="ECO:0000313" key="1">
    <source>
        <dbReference type="EMBL" id="KKK78941.1"/>
    </source>
</evidence>
<gene>
    <name evidence="1" type="ORF">LCGC14_2838490</name>
</gene>
<sequence length="160" mass="18959">MRNKRKKSDGKYITKICEYCNAKFYAKRKTAKFCCDACRVYNHQEQHRSDNLFGYDPNKGKLLAPGTIPSQEMSEDKLVFFGNLASLYRELKNYIKSPEILINEKEFIEQLDSYSITNDWRVSMTQIFTDEFSIEVFRIFPAEYKLYVEPWGDDNPKPFK</sequence>
<organism evidence="1">
    <name type="scientific">marine sediment metagenome</name>
    <dbReference type="NCBI Taxonomy" id="412755"/>
    <lineage>
        <taxon>unclassified sequences</taxon>
        <taxon>metagenomes</taxon>
        <taxon>ecological metagenomes</taxon>
    </lineage>
</organism>
<dbReference type="EMBL" id="LAZR01054259">
    <property type="protein sequence ID" value="KKK78941.1"/>
    <property type="molecule type" value="Genomic_DNA"/>
</dbReference>
<comment type="caution">
    <text evidence="1">The sequence shown here is derived from an EMBL/GenBank/DDBJ whole genome shotgun (WGS) entry which is preliminary data.</text>
</comment>
<accession>A0A0F9B323</accession>
<dbReference type="AlphaFoldDB" id="A0A0F9B323"/>
<name>A0A0F9B323_9ZZZZ</name>
<proteinExistence type="predicted"/>